<name>A0A2A2LG42_9BILA</name>
<proteinExistence type="predicted"/>
<dbReference type="SMART" id="SM00462">
    <property type="entry name" value="PTB"/>
    <property type="match status" value="1"/>
</dbReference>
<dbReference type="InterPro" id="IPR006020">
    <property type="entry name" value="PTB/PI_dom"/>
</dbReference>
<evidence type="ECO:0000259" key="2">
    <source>
        <dbReference type="SMART" id="SM00462"/>
    </source>
</evidence>
<sequence length="274" mass="31306">MTWLFQSKIAKSHFYIWYLGSKEADGVRGSAVVLPAMRQLLKESFKKTPSKATVQISSKGLKLIQSVPAMSRNGKVKMQLVKFQISANCITYSITGKAPFDDVVGVVMLVLNPEMQSPMHVHCYRCDSAETAQIMHANIQFPDRARQPNMPRRVVDELKHKFHVEPRNRNTNSLTRYDSDLRGSLSDIPLETKSKYRMFGDTILRDTAKSRSLDNLAEPIVSTNIRGNDNIPSPRRFPRSELTDPFGQSYERMNTLEGFWKSKIRRTSSIKMDF</sequence>
<dbReference type="PANTHER" id="PTHR41148:SF1">
    <property type="entry name" value="LP09875P"/>
    <property type="match status" value="1"/>
</dbReference>
<evidence type="ECO:0000256" key="1">
    <source>
        <dbReference type="SAM" id="MobiDB-lite"/>
    </source>
</evidence>
<protein>
    <recommendedName>
        <fullName evidence="2">PID domain-containing protein</fullName>
    </recommendedName>
</protein>
<feature type="domain" description="PID" evidence="2">
    <location>
        <begin position="9"/>
        <end position="148"/>
    </location>
</feature>
<dbReference type="STRING" id="2018661.A0A2A2LG42"/>
<feature type="region of interest" description="Disordered" evidence="1">
    <location>
        <begin position="224"/>
        <end position="246"/>
    </location>
</feature>
<evidence type="ECO:0000313" key="4">
    <source>
        <dbReference type="Proteomes" id="UP000218231"/>
    </source>
</evidence>
<reference evidence="3 4" key="1">
    <citation type="journal article" date="2017" name="Curr. Biol.">
        <title>Genome architecture and evolution of a unichromosomal asexual nematode.</title>
        <authorList>
            <person name="Fradin H."/>
            <person name="Zegar C."/>
            <person name="Gutwein M."/>
            <person name="Lucas J."/>
            <person name="Kovtun M."/>
            <person name="Corcoran D."/>
            <person name="Baugh L.R."/>
            <person name="Kiontke K."/>
            <person name="Gunsalus K."/>
            <person name="Fitch D.H."/>
            <person name="Piano F."/>
        </authorList>
    </citation>
    <scope>NUCLEOTIDE SEQUENCE [LARGE SCALE GENOMIC DNA]</scope>
    <source>
        <strain evidence="3">PF1309</strain>
    </source>
</reference>
<dbReference type="InterPro" id="IPR011993">
    <property type="entry name" value="PH-like_dom_sf"/>
</dbReference>
<keyword evidence="4" id="KW-1185">Reference proteome</keyword>
<dbReference type="Gene3D" id="2.30.29.30">
    <property type="entry name" value="Pleckstrin-homology domain (PH domain)/Phosphotyrosine-binding domain (PTB)"/>
    <property type="match status" value="1"/>
</dbReference>
<comment type="caution">
    <text evidence="3">The sequence shown here is derived from an EMBL/GenBank/DDBJ whole genome shotgun (WGS) entry which is preliminary data.</text>
</comment>
<gene>
    <name evidence="3" type="ORF">WR25_04548</name>
</gene>
<dbReference type="AlphaFoldDB" id="A0A2A2LG42"/>
<dbReference type="EMBL" id="LIAE01006806">
    <property type="protein sequence ID" value="PAV85139.1"/>
    <property type="molecule type" value="Genomic_DNA"/>
</dbReference>
<dbReference type="SUPFAM" id="SSF50729">
    <property type="entry name" value="PH domain-like"/>
    <property type="match status" value="1"/>
</dbReference>
<organism evidence="3 4">
    <name type="scientific">Diploscapter pachys</name>
    <dbReference type="NCBI Taxonomy" id="2018661"/>
    <lineage>
        <taxon>Eukaryota</taxon>
        <taxon>Metazoa</taxon>
        <taxon>Ecdysozoa</taxon>
        <taxon>Nematoda</taxon>
        <taxon>Chromadorea</taxon>
        <taxon>Rhabditida</taxon>
        <taxon>Rhabditina</taxon>
        <taxon>Rhabditomorpha</taxon>
        <taxon>Rhabditoidea</taxon>
        <taxon>Rhabditidae</taxon>
        <taxon>Diploscapter</taxon>
    </lineage>
</organism>
<dbReference type="OrthoDB" id="9994380at2759"/>
<dbReference type="Proteomes" id="UP000218231">
    <property type="component" value="Unassembled WGS sequence"/>
</dbReference>
<accession>A0A2A2LG42</accession>
<dbReference type="PANTHER" id="PTHR41148">
    <property type="entry name" value="LP09875P"/>
    <property type="match status" value="1"/>
</dbReference>
<evidence type="ECO:0000313" key="3">
    <source>
        <dbReference type="EMBL" id="PAV85139.1"/>
    </source>
</evidence>